<organism evidence="2 3">
    <name type="scientific">Necator americanus</name>
    <name type="common">Human hookworm</name>
    <dbReference type="NCBI Taxonomy" id="51031"/>
    <lineage>
        <taxon>Eukaryota</taxon>
        <taxon>Metazoa</taxon>
        <taxon>Ecdysozoa</taxon>
        <taxon>Nematoda</taxon>
        <taxon>Chromadorea</taxon>
        <taxon>Rhabditida</taxon>
        <taxon>Rhabditina</taxon>
        <taxon>Rhabditomorpha</taxon>
        <taxon>Strongyloidea</taxon>
        <taxon>Ancylostomatidae</taxon>
        <taxon>Bunostominae</taxon>
        <taxon>Necator</taxon>
    </lineage>
</organism>
<feature type="region of interest" description="Disordered" evidence="1">
    <location>
        <begin position="1"/>
        <end position="32"/>
    </location>
</feature>
<comment type="caution">
    <text evidence="2">The sequence shown here is derived from an EMBL/GenBank/DDBJ whole genome shotgun (WGS) entry which is preliminary data.</text>
</comment>
<keyword evidence="3" id="KW-1185">Reference proteome</keyword>
<reference evidence="2 3" key="1">
    <citation type="submission" date="2023-08" db="EMBL/GenBank/DDBJ databases">
        <title>A Necator americanus chromosomal reference genome.</title>
        <authorList>
            <person name="Ilik V."/>
            <person name="Petrzelkova K.J."/>
            <person name="Pardy F."/>
            <person name="Fuh T."/>
            <person name="Niatou-Singa F.S."/>
            <person name="Gouil Q."/>
            <person name="Baker L."/>
            <person name="Ritchie M.E."/>
            <person name="Jex A.R."/>
            <person name="Gazzola D."/>
            <person name="Li H."/>
            <person name="Toshio Fujiwara R."/>
            <person name="Zhan B."/>
            <person name="Aroian R.V."/>
            <person name="Pafco B."/>
            <person name="Schwarz E.M."/>
        </authorList>
    </citation>
    <scope>NUCLEOTIDE SEQUENCE [LARGE SCALE GENOMIC DNA]</scope>
    <source>
        <strain evidence="2 3">Aroian</strain>
        <tissue evidence="2">Whole animal</tissue>
    </source>
</reference>
<proteinExistence type="predicted"/>
<evidence type="ECO:0000313" key="2">
    <source>
        <dbReference type="EMBL" id="KAK6766010.1"/>
    </source>
</evidence>
<protein>
    <submittedName>
        <fullName evidence="2">Uncharacterized protein</fullName>
    </submittedName>
</protein>
<accession>A0ABR1ETN3</accession>
<sequence length="251" mass="27941">MVLPVGAPNNLLSQRPTTLRPKGPATTSGERQAPQVLPAPLVVQHVAQNQHTEVQLGLAPTGGGGFFASGLLRTRQARPRALSMMPLTRSASQDEVGYEKAPLITSRSKQSSSRQSRHKYYPLSQEETLELLYLLNQDFGEIFYSEIERDRYLCLEHTFNIKSTKSASREVLKNDKMSVFVAGELDMDLRSGRLSRKLTTRRPYSTLLTITEGVALPPITTTMTGERSLHTQAIYAVSIRDMLPLKLSDSR</sequence>
<evidence type="ECO:0000256" key="1">
    <source>
        <dbReference type="SAM" id="MobiDB-lite"/>
    </source>
</evidence>
<feature type="region of interest" description="Disordered" evidence="1">
    <location>
        <begin position="91"/>
        <end position="119"/>
    </location>
</feature>
<dbReference type="Proteomes" id="UP001303046">
    <property type="component" value="Unassembled WGS sequence"/>
</dbReference>
<gene>
    <name evidence="2" type="primary">Necator_chrX.g25906</name>
    <name evidence="2" type="ORF">RB195_025740</name>
</gene>
<name>A0ABR1ETN3_NECAM</name>
<dbReference type="EMBL" id="JAVFWL010000006">
    <property type="protein sequence ID" value="KAK6766010.1"/>
    <property type="molecule type" value="Genomic_DNA"/>
</dbReference>
<evidence type="ECO:0000313" key="3">
    <source>
        <dbReference type="Proteomes" id="UP001303046"/>
    </source>
</evidence>